<protein>
    <submittedName>
        <fullName evidence="1">Uncharacterized protein</fullName>
    </submittedName>
</protein>
<dbReference type="HOGENOM" id="CLU_3059807_0_0_6"/>
<dbReference type="AlphaFoldDB" id="S3IX72"/>
<accession>S3IX72</accession>
<sequence length="53" mass="6094">MKIIHKTGSLSHFPDETQKKVIVLGSASQRSLQKRVRMKKSAKRFLEKEKGNI</sequence>
<proteinExistence type="predicted"/>
<dbReference type="EMBL" id="ATDT01000042">
    <property type="protein sequence ID" value="EPF12217.1"/>
    <property type="molecule type" value="Genomic_DNA"/>
</dbReference>
<dbReference type="Proteomes" id="UP000014585">
    <property type="component" value="Unassembled WGS sequence"/>
</dbReference>
<dbReference type="PATRIC" id="fig|566551.4.peg.4396"/>
<name>S3IX72_9ENTR</name>
<comment type="caution">
    <text evidence="1">The sequence shown here is derived from an EMBL/GenBank/DDBJ whole genome shotgun (WGS) entry which is preliminary data.</text>
</comment>
<evidence type="ECO:0000313" key="1">
    <source>
        <dbReference type="EMBL" id="EPF12217.1"/>
    </source>
</evidence>
<gene>
    <name evidence="1" type="ORF">HMPREF0201_04803</name>
</gene>
<organism evidence="1 2">
    <name type="scientific">Cedecea davisae DSM 4568</name>
    <dbReference type="NCBI Taxonomy" id="566551"/>
    <lineage>
        <taxon>Bacteria</taxon>
        <taxon>Pseudomonadati</taxon>
        <taxon>Pseudomonadota</taxon>
        <taxon>Gammaproteobacteria</taxon>
        <taxon>Enterobacterales</taxon>
        <taxon>Enterobacteriaceae</taxon>
        <taxon>Cedecea</taxon>
    </lineage>
</organism>
<evidence type="ECO:0000313" key="2">
    <source>
        <dbReference type="Proteomes" id="UP000014585"/>
    </source>
</evidence>
<reference evidence="1 2" key="1">
    <citation type="submission" date="2013-04" db="EMBL/GenBank/DDBJ databases">
        <authorList>
            <person name="Weinstock G."/>
            <person name="Sodergren E."/>
            <person name="Lobos E.A."/>
            <person name="Fulton L."/>
            <person name="Fulton R."/>
            <person name="Courtney L."/>
            <person name="Fronick C."/>
            <person name="O'Laughlin M."/>
            <person name="Godfrey J."/>
            <person name="Wilson R.M."/>
            <person name="Miner T."/>
            <person name="Farmer C."/>
            <person name="Delehaunty K."/>
            <person name="Cordes M."/>
            <person name="Minx P."/>
            <person name="Tomlinson C."/>
            <person name="Chen J."/>
            <person name="Wollam A."/>
            <person name="Pepin K.H."/>
            <person name="Palsikar V.B."/>
            <person name="Zhang X."/>
            <person name="Suruliraj S."/>
            <person name="Perna N.T."/>
            <person name="Plunkett G."/>
            <person name="Warren W."/>
            <person name="Mitreva M."/>
            <person name="Mardis E.R."/>
            <person name="Wilson R.K."/>
        </authorList>
    </citation>
    <scope>NUCLEOTIDE SEQUENCE [LARGE SCALE GENOMIC DNA]</scope>
    <source>
        <strain evidence="1 2">DSM 4568</strain>
    </source>
</reference>